<dbReference type="InterPro" id="IPR050298">
    <property type="entry name" value="Gram-neg_bact_OMP"/>
</dbReference>
<evidence type="ECO:0000259" key="11">
    <source>
        <dbReference type="Pfam" id="PF13609"/>
    </source>
</evidence>
<comment type="subunit">
    <text evidence="2">Homotrimer.</text>
</comment>
<evidence type="ECO:0000256" key="4">
    <source>
        <dbReference type="ARBA" id="ARBA00022452"/>
    </source>
</evidence>
<dbReference type="AlphaFoldDB" id="A0A2N5CFK4"/>
<evidence type="ECO:0000256" key="9">
    <source>
        <dbReference type="ARBA" id="ARBA00023136"/>
    </source>
</evidence>
<evidence type="ECO:0000256" key="3">
    <source>
        <dbReference type="ARBA" id="ARBA00022448"/>
    </source>
</evidence>
<sequence>MAAAVAGLFAGGAFAQTSVTLYGVADVGVEYANHLGAGNNSVVRMQSGNLSGSRWGLRGSEDLGGGLRAVFALESGFSVDDGKSTQNNRLFGRQAWIGLSNAYGTLTLGRHTTAMYDFGVQYDPMGISTRYSIGAQDGAFQSRADNSIKYAGKFGPVSAKLMYSAGADGTSGVNGEVPGNYKVGREFGGSLAYESGPLAVAVVYDEVNGNTVSTDQDKTRKAAVSGTYQFGSVKSYLGYRYARFMTPPTSQTTNLYWAGTQWDITAAWSLTGAAYYQDFRNSGADPWLFIVSADYSFSKRTDVYLNLAYTRNKDGSDLGTGGFGTTVAGKNQTGVLMGIRHKF</sequence>
<accession>A0A2N5CFK4</accession>
<dbReference type="GO" id="GO:0006811">
    <property type="term" value="P:monoatomic ion transport"/>
    <property type="evidence" value="ECO:0007669"/>
    <property type="project" value="UniProtKB-KW"/>
</dbReference>
<evidence type="ECO:0000256" key="8">
    <source>
        <dbReference type="ARBA" id="ARBA00023114"/>
    </source>
</evidence>
<dbReference type="Gene3D" id="2.40.160.10">
    <property type="entry name" value="Porin"/>
    <property type="match status" value="1"/>
</dbReference>
<dbReference type="GO" id="GO:0009279">
    <property type="term" value="C:cell outer membrane"/>
    <property type="evidence" value="ECO:0007669"/>
    <property type="project" value="UniProtKB-SubCell"/>
</dbReference>
<dbReference type="PANTHER" id="PTHR34501">
    <property type="entry name" value="PROTEIN YDDL-RELATED"/>
    <property type="match status" value="1"/>
</dbReference>
<evidence type="ECO:0000256" key="2">
    <source>
        <dbReference type="ARBA" id="ARBA00011233"/>
    </source>
</evidence>
<evidence type="ECO:0000256" key="7">
    <source>
        <dbReference type="ARBA" id="ARBA00023065"/>
    </source>
</evidence>
<keyword evidence="3" id="KW-0813">Transport</keyword>
<dbReference type="GO" id="GO:0015288">
    <property type="term" value="F:porin activity"/>
    <property type="evidence" value="ECO:0007669"/>
    <property type="project" value="UniProtKB-KW"/>
</dbReference>
<dbReference type="InterPro" id="IPR023614">
    <property type="entry name" value="Porin_dom_sf"/>
</dbReference>
<name>A0A2N5CFK4_9BURK</name>
<keyword evidence="10" id="KW-0998">Cell outer membrane</keyword>
<evidence type="ECO:0000256" key="10">
    <source>
        <dbReference type="ARBA" id="ARBA00023237"/>
    </source>
</evidence>
<feature type="domain" description="Porin" evidence="11">
    <location>
        <begin position="2"/>
        <end position="314"/>
    </location>
</feature>
<keyword evidence="9" id="KW-0472">Membrane</keyword>
<reference evidence="12 13" key="1">
    <citation type="submission" date="2017-12" db="EMBL/GenBank/DDBJ databases">
        <title>Genome sequence of the active heterotrophic nitrifier-denitrifier, Cupriavidus pauculus UM1.</title>
        <authorList>
            <person name="Putonti C."/>
            <person name="Castignetti D."/>
        </authorList>
    </citation>
    <scope>NUCLEOTIDE SEQUENCE [LARGE SCALE GENOMIC DNA]</scope>
    <source>
        <strain evidence="12 13">UM1</strain>
    </source>
</reference>
<gene>
    <name evidence="12" type="ORF">CYJ10_09510</name>
</gene>
<evidence type="ECO:0000313" key="12">
    <source>
        <dbReference type="EMBL" id="PLQ00975.1"/>
    </source>
</evidence>
<dbReference type="PANTHER" id="PTHR34501:SF9">
    <property type="entry name" value="MAJOR OUTER MEMBRANE PROTEIN P.IA"/>
    <property type="match status" value="1"/>
</dbReference>
<keyword evidence="7" id="KW-0406">Ion transport</keyword>
<keyword evidence="4" id="KW-1134">Transmembrane beta strand</keyword>
<dbReference type="GO" id="GO:0046930">
    <property type="term" value="C:pore complex"/>
    <property type="evidence" value="ECO:0007669"/>
    <property type="project" value="UniProtKB-KW"/>
</dbReference>
<organism evidence="12 13">
    <name type="scientific">Cupriavidus pauculus</name>
    <dbReference type="NCBI Taxonomy" id="82633"/>
    <lineage>
        <taxon>Bacteria</taxon>
        <taxon>Pseudomonadati</taxon>
        <taxon>Pseudomonadota</taxon>
        <taxon>Betaproteobacteria</taxon>
        <taxon>Burkholderiales</taxon>
        <taxon>Burkholderiaceae</taxon>
        <taxon>Cupriavidus</taxon>
    </lineage>
</organism>
<evidence type="ECO:0000256" key="1">
    <source>
        <dbReference type="ARBA" id="ARBA00004571"/>
    </source>
</evidence>
<keyword evidence="5" id="KW-0812">Transmembrane</keyword>
<dbReference type="InterPro" id="IPR002299">
    <property type="entry name" value="Porin_Neis"/>
</dbReference>
<protein>
    <submittedName>
        <fullName evidence="12">Porin</fullName>
    </submittedName>
</protein>
<evidence type="ECO:0000256" key="5">
    <source>
        <dbReference type="ARBA" id="ARBA00022692"/>
    </source>
</evidence>
<keyword evidence="6" id="KW-0732">Signal</keyword>
<dbReference type="PRINTS" id="PR00184">
    <property type="entry name" value="NEISSPPORIN"/>
</dbReference>
<dbReference type="Proteomes" id="UP000234341">
    <property type="component" value="Unassembled WGS sequence"/>
</dbReference>
<dbReference type="Pfam" id="PF13609">
    <property type="entry name" value="Porin_4"/>
    <property type="match status" value="1"/>
</dbReference>
<comment type="caution">
    <text evidence="12">The sequence shown here is derived from an EMBL/GenBank/DDBJ whole genome shotgun (WGS) entry which is preliminary data.</text>
</comment>
<dbReference type="OrthoDB" id="8952625at2"/>
<dbReference type="SUPFAM" id="SSF56935">
    <property type="entry name" value="Porins"/>
    <property type="match status" value="1"/>
</dbReference>
<dbReference type="InterPro" id="IPR033900">
    <property type="entry name" value="Gram_neg_porin_domain"/>
</dbReference>
<comment type="subcellular location">
    <subcellularLocation>
        <location evidence="1">Cell outer membrane</location>
        <topology evidence="1">Multi-pass membrane protein</topology>
    </subcellularLocation>
</comment>
<dbReference type="CDD" id="cd00342">
    <property type="entry name" value="gram_neg_porins"/>
    <property type="match status" value="1"/>
</dbReference>
<evidence type="ECO:0000313" key="13">
    <source>
        <dbReference type="Proteomes" id="UP000234341"/>
    </source>
</evidence>
<dbReference type="EMBL" id="PJRP01000003">
    <property type="protein sequence ID" value="PLQ00975.1"/>
    <property type="molecule type" value="Genomic_DNA"/>
</dbReference>
<evidence type="ECO:0000256" key="6">
    <source>
        <dbReference type="ARBA" id="ARBA00022729"/>
    </source>
</evidence>
<proteinExistence type="predicted"/>
<keyword evidence="8" id="KW-0626">Porin</keyword>